<name>A0A4S2FM32_9BACT</name>
<protein>
    <submittedName>
        <fullName evidence="5">Restriction endonuclease</fullName>
    </submittedName>
</protein>
<reference evidence="5 6" key="1">
    <citation type="submission" date="2019-04" db="EMBL/GenBank/DDBJ databases">
        <title>Microbes associate with the intestines of laboratory mice.</title>
        <authorList>
            <person name="Navarre W."/>
            <person name="Wong E."/>
            <person name="Huang K."/>
            <person name="Tropini C."/>
            <person name="Ng K."/>
            <person name="Yu B."/>
        </authorList>
    </citation>
    <scope>NUCLEOTIDE SEQUENCE [LARGE SCALE GENOMIC DNA]</scope>
    <source>
        <strain evidence="5 6">NM22_B1</strain>
    </source>
</reference>
<evidence type="ECO:0000259" key="4">
    <source>
        <dbReference type="Pfam" id="PF01420"/>
    </source>
</evidence>
<evidence type="ECO:0000313" key="6">
    <source>
        <dbReference type="Proteomes" id="UP000310760"/>
    </source>
</evidence>
<evidence type="ECO:0000256" key="1">
    <source>
        <dbReference type="ARBA" id="ARBA00010923"/>
    </source>
</evidence>
<gene>
    <name evidence="5" type="ORF">E5339_10970</name>
</gene>
<dbReference type="Proteomes" id="UP000310760">
    <property type="component" value="Unassembled WGS sequence"/>
</dbReference>
<keyword evidence="5" id="KW-0255">Endonuclease</keyword>
<keyword evidence="3" id="KW-0238">DNA-binding</keyword>
<dbReference type="AlphaFoldDB" id="A0A4S2FM32"/>
<accession>A0A4S2FM32</accession>
<dbReference type="Gene3D" id="3.90.220.20">
    <property type="entry name" value="DNA methylase specificity domains"/>
    <property type="match status" value="2"/>
</dbReference>
<dbReference type="Pfam" id="PF01420">
    <property type="entry name" value="Methylase_S"/>
    <property type="match status" value="2"/>
</dbReference>
<keyword evidence="5" id="KW-0378">Hydrolase</keyword>
<organism evidence="5 6">
    <name type="scientific">Phocaeicola sartorii</name>
    <dbReference type="NCBI Taxonomy" id="671267"/>
    <lineage>
        <taxon>Bacteria</taxon>
        <taxon>Pseudomonadati</taxon>
        <taxon>Bacteroidota</taxon>
        <taxon>Bacteroidia</taxon>
        <taxon>Bacteroidales</taxon>
        <taxon>Bacteroidaceae</taxon>
        <taxon>Phocaeicola</taxon>
    </lineage>
</organism>
<evidence type="ECO:0000313" key="5">
    <source>
        <dbReference type="EMBL" id="TGY70064.1"/>
    </source>
</evidence>
<comment type="caution">
    <text evidence="5">The sequence shown here is derived from an EMBL/GenBank/DDBJ whole genome shotgun (WGS) entry which is preliminary data.</text>
</comment>
<evidence type="ECO:0000256" key="3">
    <source>
        <dbReference type="ARBA" id="ARBA00023125"/>
    </source>
</evidence>
<dbReference type="InterPro" id="IPR044946">
    <property type="entry name" value="Restrct_endonuc_typeI_TRD_sf"/>
</dbReference>
<dbReference type="GO" id="GO:0004519">
    <property type="term" value="F:endonuclease activity"/>
    <property type="evidence" value="ECO:0007669"/>
    <property type="project" value="UniProtKB-KW"/>
</dbReference>
<feature type="domain" description="Type I restriction modification DNA specificity" evidence="4">
    <location>
        <begin position="16"/>
        <end position="172"/>
    </location>
</feature>
<proteinExistence type="inferred from homology"/>
<dbReference type="SUPFAM" id="SSF116734">
    <property type="entry name" value="DNA methylase specificity domain"/>
    <property type="match status" value="1"/>
</dbReference>
<dbReference type="GO" id="GO:0003677">
    <property type="term" value="F:DNA binding"/>
    <property type="evidence" value="ECO:0007669"/>
    <property type="project" value="UniProtKB-KW"/>
</dbReference>
<evidence type="ECO:0000256" key="2">
    <source>
        <dbReference type="ARBA" id="ARBA00022747"/>
    </source>
</evidence>
<dbReference type="GO" id="GO:0009307">
    <property type="term" value="P:DNA restriction-modification system"/>
    <property type="evidence" value="ECO:0007669"/>
    <property type="project" value="UniProtKB-KW"/>
</dbReference>
<dbReference type="EMBL" id="SRYJ01000022">
    <property type="protein sequence ID" value="TGY70064.1"/>
    <property type="molecule type" value="Genomic_DNA"/>
</dbReference>
<sequence>MLGKIDSPLDKKLSDVEWGEYEFQQIFNRIEQGRRLKKEDQLPGNIPFVMAGITNTGVINYISNPVASFPKNSITVDIFGNTFYRDYDFGAGDDTGVYWNDDVEYSKDAMLFFAVAMQKALLGRFSYGKKLRSSQSLKFKMMLPVKNDRIDFEFISSFIKELEAERIKELEAYLKVTGFDNYELTKEEQDSLAVIEAKNVLWREFKMEELFEKIPTIKLPYKAKELPEEATNNFVLPCLTSSFKNQGLNYYAPKDGATILKDVISIPSNSDVYRAYFQSNEFTVLSDAYAIRWKDKSMHISQNQYLFMVMCINKFTDLPIYSYKNKLGGWNVVKNKYVLLPVKKDKIDFDFMEAFINAIKKLTLKNVADYADKRIAATKEVISNY</sequence>
<feature type="domain" description="Type I restriction modification DNA specificity" evidence="4">
    <location>
        <begin position="200"/>
        <end position="366"/>
    </location>
</feature>
<comment type="similarity">
    <text evidence="1">Belongs to the type-I restriction system S methylase family.</text>
</comment>
<dbReference type="RefSeq" id="WP_135951683.1">
    <property type="nucleotide sequence ID" value="NZ_CAXHRC010000007.1"/>
</dbReference>
<keyword evidence="2" id="KW-0680">Restriction system</keyword>
<dbReference type="InterPro" id="IPR000055">
    <property type="entry name" value="Restrct_endonuc_typeI_TRD"/>
</dbReference>
<keyword evidence="5" id="KW-0540">Nuclease</keyword>